<evidence type="ECO:0008006" key="10">
    <source>
        <dbReference type="Google" id="ProtNLM"/>
    </source>
</evidence>
<evidence type="ECO:0000256" key="5">
    <source>
        <dbReference type="ARBA" id="ARBA00023136"/>
    </source>
</evidence>
<dbReference type="AlphaFoldDB" id="E3KVB8"/>
<feature type="region of interest" description="Disordered" evidence="6">
    <location>
        <begin position="1"/>
        <end position="26"/>
    </location>
</feature>
<feature type="transmembrane region" description="Helical" evidence="7">
    <location>
        <begin position="124"/>
        <end position="146"/>
    </location>
</feature>
<dbReference type="PANTHER" id="PTHR43791:SF85">
    <property type="entry name" value="TRANSPORTER, PUTATIVE (AFU_ORTHOLOGUE AFUA_6G00710)-RELATED"/>
    <property type="match status" value="1"/>
</dbReference>
<organism evidence="8 9">
    <name type="scientific">Puccinia graminis f. sp. tritici (strain CRL 75-36-700-3 / race SCCL)</name>
    <name type="common">Black stem rust fungus</name>
    <dbReference type="NCBI Taxonomy" id="418459"/>
    <lineage>
        <taxon>Eukaryota</taxon>
        <taxon>Fungi</taxon>
        <taxon>Dikarya</taxon>
        <taxon>Basidiomycota</taxon>
        <taxon>Pucciniomycotina</taxon>
        <taxon>Pucciniomycetes</taxon>
        <taxon>Pucciniales</taxon>
        <taxon>Pucciniaceae</taxon>
        <taxon>Puccinia</taxon>
    </lineage>
</organism>
<protein>
    <recommendedName>
        <fullName evidence="10">Major facilitator superfamily (MFS) profile domain-containing protein</fullName>
    </recommendedName>
</protein>
<dbReference type="SUPFAM" id="SSF103473">
    <property type="entry name" value="MFS general substrate transporter"/>
    <property type="match status" value="1"/>
</dbReference>
<dbReference type="GeneID" id="10535522"/>
<keyword evidence="5 7" id="KW-0472">Membrane</keyword>
<evidence type="ECO:0000256" key="1">
    <source>
        <dbReference type="ARBA" id="ARBA00004141"/>
    </source>
</evidence>
<keyword evidence="9" id="KW-1185">Reference proteome</keyword>
<dbReference type="EMBL" id="DS178312">
    <property type="protein sequence ID" value="EFP88213.1"/>
    <property type="molecule type" value="Genomic_DNA"/>
</dbReference>
<keyword evidence="2" id="KW-0813">Transport</keyword>
<dbReference type="KEGG" id="pgr:PGTG_14297"/>
<accession>E3KVB8</accession>
<name>E3KVB8_PUCGT</name>
<evidence type="ECO:0000313" key="9">
    <source>
        <dbReference type="Proteomes" id="UP000008783"/>
    </source>
</evidence>
<dbReference type="HOGENOM" id="CLU_1619875_0_0_1"/>
<dbReference type="RefSeq" id="XP_003332632.1">
    <property type="nucleotide sequence ID" value="XM_003332584.2"/>
</dbReference>
<evidence type="ECO:0000256" key="3">
    <source>
        <dbReference type="ARBA" id="ARBA00022692"/>
    </source>
</evidence>
<dbReference type="InParanoid" id="E3KVB8"/>
<proteinExistence type="predicted"/>
<evidence type="ECO:0000313" key="8">
    <source>
        <dbReference type="EMBL" id="EFP88213.1"/>
    </source>
</evidence>
<dbReference type="Gene3D" id="1.20.1250.20">
    <property type="entry name" value="MFS general substrate transporter like domains"/>
    <property type="match status" value="1"/>
</dbReference>
<dbReference type="GO" id="GO:0016020">
    <property type="term" value="C:membrane"/>
    <property type="evidence" value="ECO:0007669"/>
    <property type="project" value="UniProtKB-SubCell"/>
</dbReference>
<dbReference type="OrthoDB" id="2985014at2759"/>
<evidence type="ECO:0000256" key="6">
    <source>
        <dbReference type="SAM" id="MobiDB-lite"/>
    </source>
</evidence>
<evidence type="ECO:0000256" key="2">
    <source>
        <dbReference type="ARBA" id="ARBA00022448"/>
    </source>
</evidence>
<gene>
    <name evidence="8" type="ORF">PGTG_14297</name>
</gene>
<feature type="compositionally biased region" description="Polar residues" evidence="6">
    <location>
        <begin position="10"/>
        <end position="19"/>
    </location>
</feature>
<evidence type="ECO:0000256" key="7">
    <source>
        <dbReference type="SAM" id="Phobius"/>
    </source>
</evidence>
<reference key="1">
    <citation type="submission" date="2007-01" db="EMBL/GenBank/DDBJ databases">
        <title>The Genome Sequence of Puccinia graminis f. sp. tritici Strain CRL 75-36-700-3.</title>
        <authorList>
            <consortium name="The Broad Institute Genome Sequencing Platform"/>
            <person name="Birren B."/>
            <person name="Lander E."/>
            <person name="Galagan J."/>
            <person name="Nusbaum C."/>
            <person name="Devon K."/>
            <person name="Cuomo C."/>
            <person name="Jaffe D."/>
            <person name="Butler J."/>
            <person name="Alvarez P."/>
            <person name="Gnerre S."/>
            <person name="Grabherr M."/>
            <person name="Mauceli E."/>
            <person name="Brockman W."/>
            <person name="Young S."/>
            <person name="LaButti K."/>
            <person name="Sykes S."/>
            <person name="DeCaprio D."/>
            <person name="Crawford M."/>
            <person name="Koehrsen M."/>
            <person name="Engels R."/>
            <person name="Montgomery P."/>
            <person name="Pearson M."/>
            <person name="Howarth C."/>
            <person name="Larson L."/>
            <person name="White J."/>
            <person name="Zeng Q."/>
            <person name="Kodira C."/>
            <person name="Yandava C."/>
            <person name="Alvarado L."/>
            <person name="O'Leary S."/>
            <person name="Szabo L."/>
            <person name="Dean R."/>
            <person name="Schein J."/>
        </authorList>
    </citation>
    <scope>NUCLEOTIDE SEQUENCE</scope>
    <source>
        <strain>CRL 75-36-700-3</strain>
    </source>
</reference>
<dbReference type="Proteomes" id="UP000008783">
    <property type="component" value="Unassembled WGS sequence"/>
</dbReference>
<dbReference type="PANTHER" id="PTHR43791">
    <property type="entry name" value="PERMEASE-RELATED"/>
    <property type="match status" value="1"/>
</dbReference>
<dbReference type="VEuPathDB" id="FungiDB:PGTG_14297"/>
<sequence>MMKEEEQAATPGQTMNQKEQPGLSDARTSPLERRALLKLDLFIIPMVTLCFFFSYLDRSNLGNVRIVGLQKDLQMSDYDFSMALTVTFIPYILVELPSMLTLDRQHLARGCCAVNLVDPVIRPIVSFSCIGSLTISTCSLLTPFALPQPVWFRFASSLRCHRSY</sequence>
<feature type="transmembrane region" description="Helical" evidence="7">
    <location>
        <begin position="35"/>
        <end position="56"/>
    </location>
</feature>
<keyword evidence="4 7" id="KW-1133">Transmembrane helix</keyword>
<comment type="subcellular location">
    <subcellularLocation>
        <location evidence="1">Membrane</location>
        <topology evidence="1">Multi-pass membrane protein</topology>
    </subcellularLocation>
</comment>
<dbReference type="OMA" id="PYITILY"/>
<dbReference type="STRING" id="418459.E3KVB8"/>
<dbReference type="InterPro" id="IPR036259">
    <property type="entry name" value="MFS_trans_sf"/>
</dbReference>
<reference evidence="9" key="2">
    <citation type="journal article" date="2011" name="Proc. Natl. Acad. Sci. U.S.A.">
        <title>Obligate biotrophy features unraveled by the genomic analysis of rust fungi.</title>
        <authorList>
            <person name="Duplessis S."/>
            <person name="Cuomo C.A."/>
            <person name="Lin Y.-C."/>
            <person name="Aerts A."/>
            <person name="Tisserant E."/>
            <person name="Veneault-Fourrey C."/>
            <person name="Joly D.L."/>
            <person name="Hacquard S."/>
            <person name="Amselem J."/>
            <person name="Cantarel B.L."/>
            <person name="Chiu R."/>
            <person name="Coutinho P.M."/>
            <person name="Feau N."/>
            <person name="Field M."/>
            <person name="Frey P."/>
            <person name="Gelhaye E."/>
            <person name="Goldberg J."/>
            <person name="Grabherr M.G."/>
            <person name="Kodira C.D."/>
            <person name="Kohler A."/>
            <person name="Kuees U."/>
            <person name="Lindquist E.A."/>
            <person name="Lucas S.M."/>
            <person name="Mago R."/>
            <person name="Mauceli E."/>
            <person name="Morin E."/>
            <person name="Murat C."/>
            <person name="Pangilinan J.L."/>
            <person name="Park R."/>
            <person name="Pearson M."/>
            <person name="Quesneville H."/>
            <person name="Rouhier N."/>
            <person name="Sakthikumar S."/>
            <person name="Salamov A.A."/>
            <person name="Schmutz J."/>
            <person name="Selles B."/>
            <person name="Shapiro H."/>
            <person name="Tanguay P."/>
            <person name="Tuskan G.A."/>
            <person name="Henrissat B."/>
            <person name="Van de Peer Y."/>
            <person name="Rouze P."/>
            <person name="Ellis J.G."/>
            <person name="Dodds P.N."/>
            <person name="Schein J.E."/>
            <person name="Zhong S."/>
            <person name="Hamelin R.C."/>
            <person name="Grigoriev I.V."/>
            <person name="Szabo L.J."/>
            <person name="Martin F."/>
        </authorList>
    </citation>
    <scope>NUCLEOTIDE SEQUENCE [LARGE SCALE GENOMIC DNA]</scope>
    <source>
        <strain evidence="9">CRL 75-36-700-3 / race SCCL</strain>
    </source>
</reference>
<feature type="transmembrane region" description="Helical" evidence="7">
    <location>
        <begin position="77"/>
        <end position="94"/>
    </location>
</feature>
<keyword evidence="3 7" id="KW-0812">Transmembrane</keyword>
<evidence type="ECO:0000256" key="4">
    <source>
        <dbReference type="ARBA" id="ARBA00022989"/>
    </source>
</evidence>